<sequence length="56" mass="6654">MTDWVKKIVLNVRIEVKRRKMFLAAKTFGYTDNRTVTCSQELDELLTKYQRDLISS</sequence>
<gene>
    <name evidence="1" type="ORF">FCL54_11420</name>
</gene>
<name>A0A5R9F415_9BACL</name>
<dbReference type="Pfam" id="PF09388">
    <property type="entry name" value="SpoOE-like"/>
    <property type="match status" value="1"/>
</dbReference>
<proteinExistence type="predicted"/>
<dbReference type="InterPro" id="IPR036638">
    <property type="entry name" value="HLH_DNA-bd_sf"/>
</dbReference>
<evidence type="ECO:0000313" key="2">
    <source>
        <dbReference type="Proteomes" id="UP000308230"/>
    </source>
</evidence>
<accession>A0A5R9F415</accession>
<dbReference type="RefSeq" id="WP_138126510.1">
    <property type="nucleotide sequence ID" value="NZ_SWLG01000007.1"/>
</dbReference>
<comment type="caution">
    <text evidence="1">The sequence shown here is derived from an EMBL/GenBank/DDBJ whole genome shotgun (WGS) entry which is preliminary data.</text>
</comment>
<reference evidence="1 2" key="1">
    <citation type="submission" date="2019-04" db="EMBL/GenBank/DDBJ databases">
        <title>Bacillus caeni sp. nov., a bacterium isolated from mangrove sediment.</title>
        <authorList>
            <person name="Huang H."/>
            <person name="Mo K."/>
            <person name="Hu Y."/>
        </authorList>
    </citation>
    <scope>NUCLEOTIDE SEQUENCE [LARGE SCALE GENOMIC DNA]</scope>
    <source>
        <strain evidence="1 2">HB172195</strain>
    </source>
</reference>
<keyword evidence="2" id="KW-1185">Reference proteome</keyword>
<dbReference type="OrthoDB" id="2973153at2"/>
<dbReference type="Gene3D" id="4.10.280.10">
    <property type="entry name" value="Helix-loop-helix DNA-binding domain"/>
    <property type="match status" value="1"/>
</dbReference>
<organism evidence="1 2">
    <name type="scientific">Exobacillus caeni</name>
    <dbReference type="NCBI Taxonomy" id="2574798"/>
    <lineage>
        <taxon>Bacteria</taxon>
        <taxon>Bacillati</taxon>
        <taxon>Bacillota</taxon>
        <taxon>Bacilli</taxon>
        <taxon>Bacillales</taxon>
        <taxon>Guptibacillaceae</taxon>
        <taxon>Exobacillus</taxon>
    </lineage>
</organism>
<evidence type="ECO:0000313" key="1">
    <source>
        <dbReference type="EMBL" id="TLS37130.1"/>
    </source>
</evidence>
<dbReference type="SUPFAM" id="SSF140500">
    <property type="entry name" value="BAS1536-like"/>
    <property type="match status" value="1"/>
</dbReference>
<dbReference type="EMBL" id="SWLG01000007">
    <property type="protein sequence ID" value="TLS37130.1"/>
    <property type="molecule type" value="Genomic_DNA"/>
</dbReference>
<dbReference type="Proteomes" id="UP000308230">
    <property type="component" value="Unassembled WGS sequence"/>
</dbReference>
<dbReference type="AlphaFoldDB" id="A0A5R9F415"/>
<protein>
    <submittedName>
        <fullName evidence="1">Aspartyl-phosphate phosphatase Spo0E family protein</fullName>
    </submittedName>
</protein>
<dbReference type="InterPro" id="IPR037208">
    <property type="entry name" value="Spo0E-like_sf"/>
</dbReference>
<dbReference type="InterPro" id="IPR018540">
    <property type="entry name" value="Spo0E-like"/>
</dbReference>
<dbReference type="GO" id="GO:0043937">
    <property type="term" value="P:regulation of sporulation"/>
    <property type="evidence" value="ECO:0007669"/>
    <property type="project" value="InterPro"/>
</dbReference>
<dbReference type="GO" id="GO:0046983">
    <property type="term" value="F:protein dimerization activity"/>
    <property type="evidence" value="ECO:0007669"/>
    <property type="project" value="InterPro"/>
</dbReference>